<dbReference type="EMBL" id="AODQ01000021">
    <property type="protein sequence ID" value="EMR03622.1"/>
    <property type="molecule type" value="Genomic_DNA"/>
</dbReference>
<accession>M7N8N2</accession>
<evidence type="ECO:0000313" key="1">
    <source>
        <dbReference type="EMBL" id="EMR03622.1"/>
    </source>
</evidence>
<protein>
    <submittedName>
        <fullName evidence="1">Uncharacterized protein</fullName>
    </submittedName>
</protein>
<dbReference type="RefSeq" id="WP_009194619.1">
    <property type="nucleotide sequence ID" value="NZ_AODQ01000021.1"/>
</dbReference>
<dbReference type="Proteomes" id="UP000011910">
    <property type="component" value="Unassembled WGS sequence"/>
</dbReference>
<dbReference type="AlphaFoldDB" id="M7N8N2"/>
<sequence length="65" mass="7186">MFVKELFGGDGGAFNAALDALDACPNRPAASQWVQDHLAQKVQWQNNPEVVEEFEGVLEHRFGSL</sequence>
<comment type="caution">
    <text evidence="1">The sequence shown here is derived from an EMBL/GenBank/DDBJ whole genome shotgun (WGS) entry which is preliminary data.</text>
</comment>
<evidence type="ECO:0000313" key="2">
    <source>
        <dbReference type="Proteomes" id="UP000011910"/>
    </source>
</evidence>
<proteinExistence type="predicted"/>
<name>M7N8N2_9BACT</name>
<reference evidence="1 2" key="1">
    <citation type="journal article" date="2013" name="Genome Announc.">
        <title>Draft Genome Sequence of Cesiribacter andamanensis Strain AMV16T, Isolated from a Soil Sample from a Mud Volcano in the Andaman Islands, India.</title>
        <authorList>
            <person name="Shivaji S."/>
            <person name="Ara S."/>
            <person name="Begum Z."/>
            <person name="Srinivas T.N."/>
            <person name="Singh A."/>
            <person name="Kumar Pinnaka A."/>
        </authorList>
    </citation>
    <scope>NUCLEOTIDE SEQUENCE [LARGE SCALE GENOMIC DNA]</scope>
    <source>
        <strain evidence="1 2">AMV16</strain>
    </source>
</reference>
<keyword evidence="2" id="KW-1185">Reference proteome</keyword>
<dbReference type="STRING" id="1279009.ADICEAN_01219"/>
<organism evidence="1 2">
    <name type="scientific">Cesiribacter andamanensis AMV16</name>
    <dbReference type="NCBI Taxonomy" id="1279009"/>
    <lineage>
        <taxon>Bacteria</taxon>
        <taxon>Pseudomonadati</taxon>
        <taxon>Bacteroidota</taxon>
        <taxon>Cytophagia</taxon>
        <taxon>Cytophagales</taxon>
        <taxon>Cesiribacteraceae</taxon>
        <taxon>Cesiribacter</taxon>
    </lineage>
</organism>
<dbReference type="OrthoDB" id="1100725at2"/>
<gene>
    <name evidence="1" type="ORF">ADICEAN_01219</name>
</gene>